<evidence type="ECO:0000256" key="1">
    <source>
        <dbReference type="ARBA" id="ARBA00004651"/>
    </source>
</evidence>
<comment type="subcellular location">
    <subcellularLocation>
        <location evidence="1">Cell membrane</location>
        <topology evidence="1">Multi-pass membrane protein</topology>
    </subcellularLocation>
</comment>
<evidence type="ECO:0000256" key="2">
    <source>
        <dbReference type="ARBA" id="ARBA00006679"/>
    </source>
</evidence>
<dbReference type="RefSeq" id="WP_284375665.1">
    <property type="nucleotide sequence ID" value="NZ_BSNN01000002.1"/>
</dbReference>
<feature type="transmembrane region" description="Helical" evidence="7">
    <location>
        <begin position="152"/>
        <end position="171"/>
    </location>
</feature>
<evidence type="ECO:0000256" key="4">
    <source>
        <dbReference type="ARBA" id="ARBA00022692"/>
    </source>
</evidence>
<dbReference type="EMBL" id="BSNN01000002">
    <property type="protein sequence ID" value="GLQ34103.1"/>
    <property type="molecule type" value="Genomic_DNA"/>
</dbReference>
<feature type="transmembrane region" description="Helical" evidence="7">
    <location>
        <begin position="12"/>
        <end position="41"/>
    </location>
</feature>
<organism evidence="8 9">
    <name type="scientific">Amylibacter marinus</name>
    <dbReference type="NCBI Taxonomy" id="1475483"/>
    <lineage>
        <taxon>Bacteria</taxon>
        <taxon>Pseudomonadati</taxon>
        <taxon>Pseudomonadota</taxon>
        <taxon>Alphaproteobacteria</taxon>
        <taxon>Rhodobacterales</taxon>
        <taxon>Paracoccaceae</taxon>
        <taxon>Amylibacter</taxon>
    </lineage>
</organism>
<evidence type="ECO:0008006" key="10">
    <source>
        <dbReference type="Google" id="ProtNLM"/>
    </source>
</evidence>
<keyword evidence="3" id="KW-1003">Cell membrane</keyword>
<keyword evidence="6 7" id="KW-0472">Membrane</keyword>
<accession>A0ABQ5VRQ1</accession>
<comment type="caution">
    <text evidence="8">The sequence shown here is derived from an EMBL/GenBank/DDBJ whole genome shotgun (WGS) entry which is preliminary data.</text>
</comment>
<name>A0ABQ5VRQ1_9RHOB</name>
<evidence type="ECO:0000256" key="3">
    <source>
        <dbReference type="ARBA" id="ARBA00022475"/>
    </source>
</evidence>
<keyword evidence="5 7" id="KW-1133">Transmembrane helix</keyword>
<dbReference type="PANTHER" id="PTHR33452:SF1">
    <property type="entry name" value="INNER MEMBRANE PROTEIN YPHA-RELATED"/>
    <property type="match status" value="1"/>
</dbReference>
<dbReference type="InterPro" id="IPR051907">
    <property type="entry name" value="DoxX-like_oxidoreductase"/>
</dbReference>
<comment type="similarity">
    <text evidence="2">Belongs to the DoxX family.</text>
</comment>
<feature type="transmembrane region" description="Helical" evidence="7">
    <location>
        <begin position="83"/>
        <end position="104"/>
    </location>
</feature>
<reference evidence="9" key="1">
    <citation type="journal article" date="2019" name="Int. J. Syst. Evol. Microbiol.">
        <title>The Global Catalogue of Microorganisms (GCM) 10K type strain sequencing project: providing services to taxonomists for standard genome sequencing and annotation.</title>
        <authorList>
            <consortium name="The Broad Institute Genomics Platform"/>
            <consortium name="The Broad Institute Genome Sequencing Center for Infectious Disease"/>
            <person name="Wu L."/>
            <person name="Ma J."/>
        </authorList>
    </citation>
    <scope>NUCLEOTIDE SEQUENCE [LARGE SCALE GENOMIC DNA]</scope>
    <source>
        <strain evidence="9">NBRC 110140</strain>
    </source>
</reference>
<evidence type="ECO:0000313" key="8">
    <source>
        <dbReference type="EMBL" id="GLQ34103.1"/>
    </source>
</evidence>
<evidence type="ECO:0000256" key="6">
    <source>
        <dbReference type="ARBA" id="ARBA00023136"/>
    </source>
</evidence>
<dbReference type="Proteomes" id="UP001156694">
    <property type="component" value="Unassembled WGS sequence"/>
</dbReference>
<keyword evidence="9" id="KW-1185">Reference proteome</keyword>
<evidence type="ECO:0000256" key="7">
    <source>
        <dbReference type="SAM" id="Phobius"/>
    </source>
</evidence>
<sequence>MRRLLGLHDRIFSAISGLLGEWFLPTLARFAFVAVLLQYFWKSAQTKLGNGITGLFNLDPNGYVQIFPKKLEALGYDPSGLGIIYKLIAIFGTWAEFILPALILIGLFTRLAALGMIGFVTVQTIVDVTGHGAKIGQWFNNSSGELIADQRLLWFVVLITLVVKGAGPISLDRLLKRA</sequence>
<proteinExistence type="inferred from homology"/>
<keyword evidence="4 7" id="KW-0812">Transmembrane</keyword>
<dbReference type="PANTHER" id="PTHR33452">
    <property type="entry name" value="OXIDOREDUCTASE CATD-RELATED"/>
    <property type="match status" value="1"/>
</dbReference>
<gene>
    <name evidence="8" type="ORF">GCM10007939_03860</name>
</gene>
<evidence type="ECO:0000256" key="5">
    <source>
        <dbReference type="ARBA" id="ARBA00022989"/>
    </source>
</evidence>
<protein>
    <recommendedName>
        <fullName evidence="10">Oxidoreductase</fullName>
    </recommendedName>
</protein>
<dbReference type="Pfam" id="PF07681">
    <property type="entry name" value="DoxX"/>
    <property type="match status" value="1"/>
</dbReference>
<dbReference type="InterPro" id="IPR032808">
    <property type="entry name" value="DoxX"/>
</dbReference>
<evidence type="ECO:0000313" key="9">
    <source>
        <dbReference type="Proteomes" id="UP001156694"/>
    </source>
</evidence>